<reference evidence="2 3" key="1">
    <citation type="journal article" date="2019" name="Int. J. Syst. Evol. Microbiol.">
        <title>The Global Catalogue of Microorganisms (GCM) 10K type strain sequencing project: providing services to taxonomists for standard genome sequencing and annotation.</title>
        <authorList>
            <consortium name="The Broad Institute Genomics Platform"/>
            <consortium name="The Broad Institute Genome Sequencing Center for Infectious Disease"/>
            <person name="Wu L."/>
            <person name="Ma J."/>
        </authorList>
    </citation>
    <scope>NUCLEOTIDE SEQUENCE [LARGE SCALE GENOMIC DNA]</scope>
    <source>
        <strain evidence="2 3">LMG 29247</strain>
    </source>
</reference>
<evidence type="ECO:0000259" key="1">
    <source>
        <dbReference type="Pfam" id="PF00501"/>
    </source>
</evidence>
<dbReference type="Pfam" id="PF00501">
    <property type="entry name" value="AMP-binding"/>
    <property type="match status" value="1"/>
</dbReference>
<proteinExistence type="predicted"/>
<dbReference type="PANTHER" id="PTHR43767">
    <property type="entry name" value="LONG-CHAIN-FATTY-ACID--COA LIGASE"/>
    <property type="match status" value="1"/>
</dbReference>
<gene>
    <name evidence="2" type="ORF">ACFQE6_22155</name>
</gene>
<feature type="non-terminal residue" evidence="2">
    <location>
        <position position="152"/>
    </location>
</feature>
<dbReference type="Proteomes" id="UP001596383">
    <property type="component" value="Unassembled WGS sequence"/>
</dbReference>
<protein>
    <submittedName>
        <fullName evidence="2">AMP-binding protein</fullName>
    </submittedName>
</protein>
<dbReference type="EMBL" id="JBHSWV010000399">
    <property type="protein sequence ID" value="MFC6767593.1"/>
    <property type="molecule type" value="Genomic_DNA"/>
</dbReference>
<dbReference type="AlphaFoldDB" id="A0ABD5SRA2"/>
<dbReference type="RefSeq" id="WP_273740460.1">
    <property type="nucleotide sequence ID" value="NZ_JAQIVI010000399.1"/>
</dbReference>
<dbReference type="InterPro" id="IPR000873">
    <property type="entry name" value="AMP-dep_synth/lig_dom"/>
</dbReference>
<dbReference type="InterPro" id="IPR050237">
    <property type="entry name" value="ATP-dep_AMP-bd_enzyme"/>
</dbReference>
<evidence type="ECO:0000313" key="3">
    <source>
        <dbReference type="Proteomes" id="UP001596383"/>
    </source>
</evidence>
<organism evidence="2 3">
    <name type="scientific">Natrinema soli</name>
    <dbReference type="NCBI Taxonomy" id="1930624"/>
    <lineage>
        <taxon>Archaea</taxon>
        <taxon>Methanobacteriati</taxon>
        <taxon>Methanobacteriota</taxon>
        <taxon>Stenosarchaea group</taxon>
        <taxon>Halobacteria</taxon>
        <taxon>Halobacteriales</taxon>
        <taxon>Natrialbaceae</taxon>
        <taxon>Natrinema</taxon>
    </lineage>
</organism>
<dbReference type="SUPFAM" id="SSF56801">
    <property type="entry name" value="Acetyl-CoA synthetase-like"/>
    <property type="match status" value="1"/>
</dbReference>
<evidence type="ECO:0000313" key="2">
    <source>
        <dbReference type="EMBL" id="MFC6767593.1"/>
    </source>
</evidence>
<accession>A0ABD5SRA2</accession>
<keyword evidence="3" id="KW-1185">Reference proteome</keyword>
<dbReference type="PANTHER" id="PTHR43767:SF1">
    <property type="entry name" value="NONRIBOSOMAL PEPTIDE SYNTHASE PES1 (EUROFUNG)-RELATED"/>
    <property type="match status" value="1"/>
</dbReference>
<dbReference type="Gene3D" id="3.40.50.980">
    <property type="match status" value="1"/>
</dbReference>
<sequence>MELDIVSADALLEPPYDGNVANLLERAVAEHPDEIAIEHAGETVTYREFGDRVARFADGLRELGLEAGDRVGIYMPNGIPFCTVVWACCHAGVVASPLNPEYRRREIEYQLEHADADAVLIEGDADDYVREAVAALDTAIVSATAADDHPSL</sequence>
<name>A0ABD5SRA2_9EURY</name>
<comment type="caution">
    <text evidence="2">The sequence shown here is derived from an EMBL/GenBank/DDBJ whole genome shotgun (WGS) entry which is preliminary data.</text>
</comment>
<feature type="domain" description="AMP-dependent synthetase/ligase" evidence="1">
    <location>
        <begin position="24"/>
        <end position="133"/>
    </location>
</feature>